<evidence type="ECO:0000256" key="7">
    <source>
        <dbReference type="ARBA" id="ARBA00023128"/>
    </source>
</evidence>
<evidence type="ECO:0000313" key="12">
    <source>
        <dbReference type="Proteomes" id="UP000001744"/>
    </source>
</evidence>
<dbReference type="EMBL" id="KE651166">
    <property type="protein sequence ID" value="EEB05958.1"/>
    <property type="molecule type" value="Genomic_DNA"/>
</dbReference>
<evidence type="ECO:0000256" key="3">
    <source>
        <dbReference type="ARBA" id="ARBA00022448"/>
    </source>
</evidence>
<keyword evidence="9" id="KW-0066">ATP synthesis</keyword>
<dbReference type="GO" id="GO:0015078">
    <property type="term" value="F:proton transmembrane transporter activity"/>
    <property type="evidence" value="ECO:0007669"/>
    <property type="project" value="InterPro"/>
</dbReference>
<dbReference type="OrthoDB" id="437at2759"/>
<dbReference type="AlphaFoldDB" id="B6JX57"/>
<name>B6JX57_SCHJY</name>
<keyword evidence="4" id="KW-0138">CF(0)</keyword>
<evidence type="ECO:0000256" key="6">
    <source>
        <dbReference type="ARBA" id="ARBA00023065"/>
    </source>
</evidence>
<dbReference type="STRING" id="402676.B6JX57"/>
<evidence type="ECO:0000256" key="2">
    <source>
        <dbReference type="ARBA" id="ARBA00005699"/>
    </source>
</evidence>
<dbReference type="GO" id="GO:0045259">
    <property type="term" value="C:proton-transporting ATP synthase complex"/>
    <property type="evidence" value="ECO:0007669"/>
    <property type="project" value="UniProtKB-KW"/>
</dbReference>
<dbReference type="GO" id="GO:0031966">
    <property type="term" value="C:mitochondrial membrane"/>
    <property type="evidence" value="ECO:0007669"/>
    <property type="project" value="UniProtKB-SubCell"/>
</dbReference>
<keyword evidence="8" id="KW-0472">Membrane</keyword>
<keyword evidence="6" id="KW-0406">Ion transport</keyword>
<evidence type="ECO:0000256" key="8">
    <source>
        <dbReference type="ARBA" id="ARBA00023136"/>
    </source>
</evidence>
<dbReference type="RefSeq" id="XP_002172251.1">
    <property type="nucleotide sequence ID" value="XM_002172215.2"/>
</dbReference>
<evidence type="ECO:0000313" key="10">
    <source>
        <dbReference type="EMBL" id="EEB05958.1"/>
    </source>
</evidence>
<organism evidence="10 12">
    <name type="scientific">Schizosaccharomyces japonicus (strain yFS275 / FY16936)</name>
    <name type="common">Fission yeast</name>
    <dbReference type="NCBI Taxonomy" id="402676"/>
    <lineage>
        <taxon>Eukaryota</taxon>
        <taxon>Fungi</taxon>
        <taxon>Dikarya</taxon>
        <taxon>Ascomycota</taxon>
        <taxon>Taphrinomycotina</taxon>
        <taxon>Schizosaccharomycetes</taxon>
        <taxon>Schizosaccharomycetales</taxon>
        <taxon>Schizosaccharomycetaceae</taxon>
        <taxon>Schizosaccharomyces</taxon>
    </lineage>
</organism>
<evidence type="ECO:0000256" key="9">
    <source>
        <dbReference type="ARBA" id="ARBA00023310"/>
    </source>
</evidence>
<reference evidence="10 12" key="1">
    <citation type="journal article" date="2011" name="Science">
        <title>Comparative functional genomics of the fission yeasts.</title>
        <authorList>
            <person name="Rhind N."/>
            <person name="Chen Z."/>
            <person name="Yassour M."/>
            <person name="Thompson D.A."/>
            <person name="Haas B.J."/>
            <person name="Habib N."/>
            <person name="Wapinski I."/>
            <person name="Roy S."/>
            <person name="Lin M.F."/>
            <person name="Heiman D.I."/>
            <person name="Young S.K."/>
            <person name="Furuya K."/>
            <person name="Guo Y."/>
            <person name="Pidoux A."/>
            <person name="Chen H.M."/>
            <person name="Robbertse B."/>
            <person name="Goldberg J.M."/>
            <person name="Aoki K."/>
            <person name="Bayne E.H."/>
            <person name="Berlin A.M."/>
            <person name="Desjardins C.A."/>
            <person name="Dobbs E."/>
            <person name="Dukaj L."/>
            <person name="Fan L."/>
            <person name="FitzGerald M.G."/>
            <person name="French C."/>
            <person name="Gujja S."/>
            <person name="Hansen K."/>
            <person name="Keifenheim D."/>
            <person name="Levin J.Z."/>
            <person name="Mosher R.A."/>
            <person name="Mueller C.A."/>
            <person name="Pfiffner J."/>
            <person name="Priest M."/>
            <person name="Russ C."/>
            <person name="Smialowska A."/>
            <person name="Swoboda P."/>
            <person name="Sykes S.M."/>
            <person name="Vaughn M."/>
            <person name="Vengrova S."/>
            <person name="Yoder R."/>
            <person name="Zeng Q."/>
            <person name="Allshire R."/>
            <person name="Baulcombe D."/>
            <person name="Birren B.W."/>
            <person name="Brown W."/>
            <person name="Ekwall K."/>
            <person name="Kellis M."/>
            <person name="Leatherwood J."/>
            <person name="Levin H."/>
            <person name="Margalit H."/>
            <person name="Martienssen R."/>
            <person name="Nieduszynski C.A."/>
            <person name="Spatafora J.W."/>
            <person name="Friedman N."/>
            <person name="Dalgaard J.Z."/>
            <person name="Baumann P."/>
            <person name="Niki H."/>
            <person name="Regev A."/>
            <person name="Nusbaum C."/>
        </authorList>
    </citation>
    <scope>NUCLEOTIDE SEQUENCE [LARGE SCALE GENOMIC DNA]</scope>
    <source>
        <strain evidence="12">yFS275 / FY16936</strain>
    </source>
</reference>
<comment type="subcellular location">
    <subcellularLocation>
        <location evidence="1">Mitochondrion membrane</location>
    </subcellularLocation>
</comment>
<dbReference type="JaponicusDB" id="SJAG_00985">
    <property type="gene designation" value="atp20"/>
</dbReference>
<keyword evidence="12" id="KW-1185">Reference proteome</keyword>
<keyword evidence="7" id="KW-0496">Mitochondrion</keyword>
<proteinExistence type="inferred from homology"/>
<gene>
    <name evidence="11" type="primary">atp20</name>
    <name evidence="10" type="ORF">SJAG_00985</name>
</gene>
<evidence type="ECO:0000313" key="11">
    <source>
        <dbReference type="JaponicusDB" id="SJAG_00985"/>
    </source>
</evidence>
<evidence type="ECO:0000256" key="5">
    <source>
        <dbReference type="ARBA" id="ARBA00022781"/>
    </source>
</evidence>
<dbReference type="Proteomes" id="UP000001744">
    <property type="component" value="Unassembled WGS sequence"/>
</dbReference>
<dbReference type="OMA" id="PFLFWKS"/>
<protein>
    <submittedName>
        <fullName evidence="10">F0-ATPase subunit G</fullName>
    </submittedName>
</protein>
<dbReference type="GeneID" id="7050855"/>
<comment type="similarity">
    <text evidence="2">Belongs to the ATPase g subunit family.</text>
</comment>
<dbReference type="InterPro" id="IPR006808">
    <property type="entry name" value="ATP_synth_F0_gsu_mt"/>
</dbReference>
<evidence type="ECO:0000256" key="4">
    <source>
        <dbReference type="ARBA" id="ARBA00022547"/>
    </source>
</evidence>
<keyword evidence="5" id="KW-0375">Hydrogen ion transport</keyword>
<evidence type="ECO:0000256" key="1">
    <source>
        <dbReference type="ARBA" id="ARBA00004325"/>
    </source>
</evidence>
<sequence length="111" mass="12998">MSSFSRFFGSMKHLASSSASQIASIGRPYMKRLSRYQEPIMYWTKVWREFGKQVYRSEKIGSTSQSMRRTSRIFQDYSMEDIKRGTFIAIELLGIFSVGQMVGRRKITPYK</sequence>
<dbReference type="GO" id="GO:0015986">
    <property type="term" value="P:proton motive force-driven ATP synthesis"/>
    <property type="evidence" value="ECO:0007669"/>
    <property type="project" value="InterPro"/>
</dbReference>
<accession>B6JX57</accession>
<keyword evidence="3" id="KW-0813">Transport</keyword>
<dbReference type="Pfam" id="PF04718">
    <property type="entry name" value="ATP-synt_G"/>
    <property type="match status" value="1"/>
</dbReference>
<dbReference type="VEuPathDB" id="FungiDB:SJAG_00985"/>
<dbReference type="HOGENOM" id="CLU_2074500_0_0_1"/>